<comment type="caution">
    <text evidence="2">The sequence shown here is derived from an EMBL/GenBank/DDBJ whole genome shotgun (WGS) entry which is preliminary data.</text>
</comment>
<name>A0A1Y2EWV2_PROLT</name>
<dbReference type="AlphaFoldDB" id="A0A1Y2EWV2"/>
<evidence type="ECO:0000313" key="3">
    <source>
        <dbReference type="Proteomes" id="UP000193685"/>
    </source>
</evidence>
<dbReference type="GeneID" id="63786718"/>
<keyword evidence="3" id="KW-1185">Reference proteome</keyword>
<keyword evidence="1" id="KW-0812">Transmembrane</keyword>
<dbReference type="Proteomes" id="UP000193685">
    <property type="component" value="Unassembled WGS sequence"/>
</dbReference>
<dbReference type="EMBL" id="MCFI01000025">
    <property type="protein sequence ID" value="ORY75744.1"/>
    <property type="molecule type" value="Genomic_DNA"/>
</dbReference>
<sequence length="147" mass="16788">MNWQWGMASSRAETQGQASLYALAIQVFGKRQSARFWACGKRESLNDDELDQWRDEENHDTAYNRDSCLPGLLEQGMKLASSLPRQVLDTQQNQLHHLQPLPQKRRHQLQCLLKQVGKALVTIVCGIVVLMITPVFKLFVIERSPTS</sequence>
<evidence type="ECO:0000256" key="1">
    <source>
        <dbReference type="SAM" id="Phobius"/>
    </source>
</evidence>
<gene>
    <name evidence="2" type="ORF">BCR37DRAFT_383825</name>
</gene>
<feature type="transmembrane region" description="Helical" evidence="1">
    <location>
        <begin position="119"/>
        <end position="141"/>
    </location>
</feature>
<proteinExistence type="predicted"/>
<evidence type="ECO:0000313" key="2">
    <source>
        <dbReference type="EMBL" id="ORY75744.1"/>
    </source>
</evidence>
<reference evidence="2 3" key="1">
    <citation type="submission" date="2016-07" db="EMBL/GenBank/DDBJ databases">
        <title>Pervasive Adenine N6-methylation of Active Genes in Fungi.</title>
        <authorList>
            <consortium name="DOE Joint Genome Institute"/>
            <person name="Mondo S.J."/>
            <person name="Dannebaum R.O."/>
            <person name="Kuo R.C."/>
            <person name="Labutti K."/>
            <person name="Haridas S."/>
            <person name="Kuo A."/>
            <person name="Salamov A."/>
            <person name="Ahrendt S.R."/>
            <person name="Lipzen A."/>
            <person name="Sullivan W."/>
            <person name="Andreopoulos W.B."/>
            <person name="Clum A."/>
            <person name="Lindquist E."/>
            <person name="Daum C."/>
            <person name="Ramamoorthy G.K."/>
            <person name="Gryganskyi A."/>
            <person name="Culley D."/>
            <person name="Magnuson J.K."/>
            <person name="James T.Y."/>
            <person name="O'Malley M.A."/>
            <person name="Stajich J.E."/>
            <person name="Spatafora J.W."/>
            <person name="Visel A."/>
            <person name="Grigoriev I.V."/>
        </authorList>
    </citation>
    <scope>NUCLEOTIDE SEQUENCE [LARGE SCALE GENOMIC DNA]</scope>
    <source>
        <strain evidence="2 3">12-1054</strain>
    </source>
</reference>
<keyword evidence="1" id="KW-1133">Transmembrane helix</keyword>
<dbReference type="RefSeq" id="XP_040722392.1">
    <property type="nucleotide sequence ID" value="XM_040870119.1"/>
</dbReference>
<organism evidence="2 3">
    <name type="scientific">Protomyces lactucae-debilis</name>
    <dbReference type="NCBI Taxonomy" id="2754530"/>
    <lineage>
        <taxon>Eukaryota</taxon>
        <taxon>Fungi</taxon>
        <taxon>Dikarya</taxon>
        <taxon>Ascomycota</taxon>
        <taxon>Taphrinomycotina</taxon>
        <taxon>Taphrinomycetes</taxon>
        <taxon>Taphrinales</taxon>
        <taxon>Protomycetaceae</taxon>
        <taxon>Protomyces</taxon>
    </lineage>
</organism>
<protein>
    <submittedName>
        <fullName evidence="2">Uncharacterized protein</fullName>
    </submittedName>
</protein>
<accession>A0A1Y2EWV2</accession>
<keyword evidence="1" id="KW-0472">Membrane</keyword>